<protein>
    <submittedName>
        <fullName evidence="2">Uncharacterized protein</fullName>
    </submittedName>
</protein>
<accession>A0A401TDT3</accession>
<proteinExistence type="predicted"/>
<evidence type="ECO:0000256" key="1">
    <source>
        <dbReference type="SAM" id="MobiDB-lite"/>
    </source>
</evidence>
<gene>
    <name evidence="2" type="ORF">chiPu_0024756</name>
</gene>
<feature type="non-terminal residue" evidence="2">
    <location>
        <position position="125"/>
    </location>
</feature>
<feature type="compositionally biased region" description="Low complexity" evidence="1">
    <location>
        <begin position="51"/>
        <end position="66"/>
    </location>
</feature>
<evidence type="ECO:0000313" key="2">
    <source>
        <dbReference type="EMBL" id="GCC40804.1"/>
    </source>
</evidence>
<organism evidence="2 3">
    <name type="scientific">Chiloscyllium punctatum</name>
    <name type="common">Brownbanded bambooshark</name>
    <name type="synonym">Hemiscyllium punctatum</name>
    <dbReference type="NCBI Taxonomy" id="137246"/>
    <lineage>
        <taxon>Eukaryota</taxon>
        <taxon>Metazoa</taxon>
        <taxon>Chordata</taxon>
        <taxon>Craniata</taxon>
        <taxon>Vertebrata</taxon>
        <taxon>Chondrichthyes</taxon>
        <taxon>Elasmobranchii</taxon>
        <taxon>Galeomorphii</taxon>
        <taxon>Galeoidea</taxon>
        <taxon>Orectolobiformes</taxon>
        <taxon>Hemiscylliidae</taxon>
        <taxon>Chiloscyllium</taxon>
    </lineage>
</organism>
<dbReference type="AlphaFoldDB" id="A0A401TDT3"/>
<feature type="compositionally biased region" description="Polar residues" evidence="1">
    <location>
        <begin position="107"/>
        <end position="125"/>
    </location>
</feature>
<comment type="caution">
    <text evidence="2">The sequence shown here is derived from an EMBL/GenBank/DDBJ whole genome shotgun (WGS) entry which is preliminary data.</text>
</comment>
<dbReference type="Proteomes" id="UP000287033">
    <property type="component" value="Unassembled WGS sequence"/>
</dbReference>
<dbReference type="EMBL" id="BEZZ01045773">
    <property type="protein sequence ID" value="GCC40804.1"/>
    <property type="molecule type" value="Genomic_DNA"/>
</dbReference>
<keyword evidence="3" id="KW-1185">Reference proteome</keyword>
<evidence type="ECO:0000313" key="3">
    <source>
        <dbReference type="Proteomes" id="UP000287033"/>
    </source>
</evidence>
<name>A0A401TDT3_CHIPU</name>
<feature type="region of interest" description="Disordered" evidence="1">
    <location>
        <begin position="1"/>
        <end position="125"/>
    </location>
</feature>
<reference evidence="2 3" key="1">
    <citation type="journal article" date="2018" name="Nat. Ecol. Evol.">
        <title>Shark genomes provide insights into elasmobranch evolution and the origin of vertebrates.</title>
        <authorList>
            <person name="Hara Y"/>
            <person name="Yamaguchi K"/>
            <person name="Onimaru K"/>
            <person name="Kadota M"/>
            <person name="Koyanagi M"/>
            <person name="Keeley SD"/>
            <person name="Tatsumi K"/>
            <person name="Tanaka K"/>
            <person name="Motone F"/>
            <person name="Kageyama Y"/>
            <person name="Nozu R"/>
            <person name="Adachi N"/>
            <person name="Nishimura O"/>
            <person name="Nakagawa R"/>
            <person name="Tanegashima C"/>
            <person name="Kiyatake I"/>
            <person name="Matsumoto R"/>
            <person name="Murakumo K"/>
            <person name="Nishida K"/>
            <person name="Terakita A"/>
            <person name="Kuratani S"/>
            <person name="Sato K"/>
            <person name="Hyodo S Kuraku.S."/>
        </authorList>
    </citation>
    <scope>NUCLEOTIDE SEQUENCE [LARGE SCALE GENOMIC DNA]</scope>
</reference>
<sequence>MAAGPAGEVGGRGGLAEVAATLEEPLTEPTPVDPRWEQSPSPVALTPPLLPTSHAPSPPALSLLLSPSPPLLSPSSSPMISAARSVNPPEPGLSDRKRLPQAKVLPTETQPIDSLNSESALPSRR</sequence>